<accession>G6XKU6</accession>
<dbReference type="STRING" id="1088869.GMO_21120"/>
<sequence>MTGPTLTWEEIIENGDDSHSTVTIDSSSNTITVSGEVEGEWGSSDTSINGLDITGDNAVLLEGTGTLTVTGTVTLNSDTTISGMTMNANSSVSGGTVTLKNGATLIAQSVSASIVFGETSATVTNTIQLDSSSATLSSISNLSPGDVIEFVGNTWDTSIFWVANGDGTYALKGSTGDTLIASVTFAKKADGTSYTPSDFTAGETTVSYNGGTSTALTLTCFLPGTRIRTPEGDTAVENLRIGSEITVYREGQAVGCPVKWVGRNYVTVHPELPDDESGYPVRIVRDAVAQGVPDRDLLVTAEHCLFFEGGFVPARMLVNGRSIYYDRTITSYTYYHIETEQHSIIMADGLLTESYLDTGNRQSFEQPGSVVRIGGKGQVKTWARDAAAPLTVGREVVEPLFRRLEERAEQMGLKVRTQAPVLTGDADLHLLTDTGEILRAIRTANDRIMFMVPPHVSGVYLVSRASRPSDAVGPFVDDRRRMGVLVGEITFFDAGQTSALQEHLTGVSVKGWHGREQGMSCRWTDGRAFVDLGERRPDSFGMLAVQVLAAGPYVLTEGVQDATRSLA</sequence>
<evidence type="ECO:0000259" key="1">
    <source>
        <dbReference type="Pfam" id="PF13403"/>
    </source>
</evidence>
<feature type="domain" description="Hedgehog/Intein (Hint)" evidence="1">
    <location>
        <begin position="219"/>
        <end position="358"/>
    </location>
</feature>
<dbReference type="Pfam" id="PF13403">
    <property type="entry name" value="Hint_2"/>
    <property type="match status" value="1"/>
</dbReference>
<dbReference type="AlphaFoldDB" id="G6XKU6"/>
<gene>
    <name evidence="2" type="ORF">GMO_21120</name>
</gene>
<keyword evidence="3" id="KW-1185">Reference proteome</keyword>
<name>G6XKU6_9PROT</name>
<organism evidence="2 3">
    <name type="scientific">Gluconobacter morbifer G707</name>
    <dbReference type="NCBI Taxonomy" id="1088869"/>
    <lineage>
        <taxon>Bacteria</taxon>
        <taxon>Pseudomonadati</taxon>
        <taxon>Pseudomonadota</taxon>
        <taxon>Alphaproteobacteria</taxon>
        <taxon>Acetobacterales</taxon>
        <taxon>Acetobacteraceae</taxon>
        <taxon>Gluconobacter</taxon>
    </lineage>
</organism>
<dbReference type="Proteomes" id="UP000004949">
    <property type="component" value="Unassembled WGS sequence"/>
</dbReference>
<dbReference type="InterPro" id="IPR028992">
    <property type="entry name" value="Hedgehog/Intein_dom"/>
</dbReference>
<dbReference type="SUPFAM" id="SSF51294">
    <property type="entry name" value="Hedgehog/intein (Hint) domain"/>
    <property type="match status" value="1"/>
</dbReference>
<proteinExistence type="predicted"/>
<dbReference type="eggNOG" id="COG3210">
    <property type="taxonomic scope" value="Bacteria"/>
</dbReference>
<comment type="caution">
    <text evidence="2">The sequence shown here is derived from an EMBL/GenBank/DDBJ whole genome shotgun (WGS) entry which is preliminary data.</text>
</comment>
<dbReference type="EMBL" id="AGQV01000007">
    <property type="protein sequence ID" value="EHH67659.1"/>
    <property type="molecule type" value="Genomic_DNA"/>
</dbReference>
<evidence type="ECO:0000313" key="3">
    <source>
        <dbReference type="Proteomes" id="UP000004949"/>
    </source>
</evidence>
<dbReference type="InterPro" id="IPR036844">
    <property type="entry name" value="Hint_dom_sf"/>
</dbReference>
<dbReference type="PATRIC" id="fig|1088869.3.peg.2106"/>
<protein>
    <recommendedName>
        <fullName evidence="1">Hedgehog/Intein (Hint) domain-containing protein</fullName>
    </recommendedName>
</protein>
<evidence type="ECO:0000313" key="2">
    <source>
        <dbReference type="EMBL" id="EHH67659.1"/>
    </source>
</evidence>
<dbReference type="Gene3D" id="2.170.16.10">
    <property type="entry name" value="Hedgehog/Intein (Hint) domain"/>
    <property type="match status" value="1"/>
</dbReference>
<reference evidence="2 3" key="1">
    <citation type="submission" date="2011-10" db="EMBL/GenBank/DDBJ databases">
        <title>Genome sequence of Gluconobacter morbifer G707, isolated from Drosophila gut.</title>
        <authorList>
            <person name="Lee W.-J."/>
            <person name="Kim E.-K."/>
        </authorList>
    </citation>
    <scope>NUCLEOTIDE SEQUENCE [LARGE SCALE GENOMIC DNA]</scope>
    <source>
        <strain evidence="2 3">G707</strain>
    </source>
</reference>